<evidence type="ECO:0000256" key="4">
    <source>
        <dbReference type="ARBA" id="ARBA00022989"/>
    </source>
</evidence>
<proteinExistence type="predicted"/>
<dbReference type="KEGG" id="ppsc:EHS13_17900"/>
<dbReference type="EMBL" id="CP034235">
    <property type="protein sequence ID" value="QGQ96616.1"/>
    <property type="molecule type" value="Genomic_DNA"/>
</dbReference>
<evidence type="ECO:0000256" key="5">
    <source>
        <dbReference type="ARBA" id="ARBA00023136"/>
    </source>
</evidence>
<name>A0A6B8RMK9_9BACL</name>
<dbReference type="AlphaFoldDB" id="A0A6B8RMK9"/>
<reference evidence="7" key="1">
    <citation type="submission" date="2018-11" db="EMBL/GenBank/DDBJ databases">
        <title>Complete genome sequence of Paenibacillus sp. ML311-T8.</title>
        <authorList>
            <person name="Nam Y.-D."/>
            <person name="Kang J."/>
            <person name="Chung W.-H."/>
            <person name="Park Y.S."/>
        </authorList>
    </citation>
    <scope>NUCLEOTIDE SEQUENCE [LARGE SCALE GENOMIC DNA]</scope>
    <source>
        <strain evidence="7">ML311-T8</strain>
    </source>
</reference>
<evidence type="ECO:0000256" key="2">
    <source>
        <dbReference type="ARBA" id="ARBA00022692"/>
    </source>
</evidence>
<keyword evidence="3" id="KW-0426">Late protein</keyword>
<evidence type="ECO:0000256" key="3">
    <source>
        <dbReference type="ARBA" id="ARBA00022921"/>
    </source>
</evidence>
<protein>
    <submittedName>
        <fullName evidence="6">Uncharacterized protein</fullName>
    </submittedName>
</protein>
<comment type="subcellular location">
    <subcellularLocation>
        <location evidence="1">Virion membrane</location>
        <topology evidence="1">Single-pass membrane protein</topology>
    </subcellularLocation>
</comment>
<organism evidence="6 7">
    <name type="scientific">Paenibacillus psychroresistens</name>
    <dbReference type="NCBI Taxonomy" id="1778678"/>
    <lineage>
        <taxon>Bacteria</taxon>
        <taxon>Bacillati</taxon>
        <taxon>Bacillota</taxon>
        <taxon>Bacilli</taxon>
        <taxon>Bacillales</taxon>
        <taxon>Paenibacillaceae</taxon>
        <taxon>Paenibacillus</taxon>
    </lineage>
</organism>
<keyword evidence="4" id="KW-1133">Transmembrane helix</keyword>
<dbReference type="Proteomes" id="UP000426246">
    <property type="component" value="Chromosome"/>
</dbReference>
<keyword evidence="2" id="KW-0812">Transmembrane</keyword>
<keyword evidence="7" id="KW-1185">Reference proteome</keyword>
<dbReference type="Pfam" id="PF05961">
    <property type="entry name" value="Chordopox_A13L"/>
    <property type="match status" value="1"/>
</dbReference>
<dbReference type="InterPro" id="IPR009236">
    <property type="entry name" value="Chordopox_A13L"/>
</dbReference>
<gene>
    <name evidence="6" type="ORF">EHS13_17900</name>
</gene>
<sequence length="37" mass="4131">MLSIIIFLAICVVVAGVLAYRIHIATKTNNHNNNHKQ</sequence>
<keyword evidence="5" id="KW-0472">Membrane</keyword>
<evidence type="ECO:0000313" key="6">
    <source>
        <dbReference type="EMBL" id="QGQ96616.1"/>
    </source>
</evidence>
<evidence type="ECO:0000313" key="7">
    <source>
        <dbReference type="Proteomes" id="UP000426246"/>
    </source>
</evidence>
<accession>A0A6B8RMK9</accession>
<evidence type="ECO:0000256" key="1">
    <source>
        <dbReference type="ARBA" id="ARBA00004381"/>
    </source>
</evidence>